<dbReference type="Proteomes" id="UP000273516">
    <property type="component" value="Unassembled WGS sequence"/>
</dbReference>
<dbReference type="OrthoDB" id="8278054at2"/>
<dbReference type="EMBL" id="QOKZ01000012">
    <property type="protein sequence ID" value="RMC31317.1"/>
    <property type="molecule type" value="Genomic_DNA"/>
</dbReference>
<evidence type="ECO:0000313" key="2">
    <source>
        <dbReference type="Proteomes" id="UP000273516"/>
    </source>
</evidence>
<reference evidence="1 2" key="1">
    <citation type="submission" date="2018-07" db="EMBL/GenBank/DDBJ databases">
        <authorList>
            <person name="Zhang Y."/>
            <person name="Wang L."/>
            <person name="Ma S."/>
        </authorList>
    </citation>
    <scope>NUCLEOTIDE SEQUENCE [LARGE SCALE GENOMIC DNA]</scope>
    <source>
        <strain evidence="1 2">4-2</strain>
    </source>
</reference>
<comment type="caution">
    <text evidence="1">The sequence shown here is derived from an EMBL/GenBank/DDBJ whole genome shotgun (WGS) entry which is preliminary data.</text>
</comment>
<dbReference type="AlphaFoldDB" id="A0A3M0MJ84"/>
<gene>
    <name evidence="1" type="ORF">C9E81_20485</name>
</gene>
<protein>
    <submittedName>
        <fullName evidence="1">Uncharacterized protein</fullName>
    </submittedName>
</protein>
<evidence type="ECO:0000313" key="1">
    <source>
        <dbReference type="EMBL" id="RMC31317.1"/>
    </source>
</evidence>
<dbReference type="RefSeq" id="WP_122114220.1">
    <property type="nucleotide sequence ID" value="NZ_QOKZ01000012.1"/>
</dbReference>
<name>A0A3M0MJ84_9RHOB</name>
<organism evidence="1 2">
    <name type="scientific">Paracoccus alkanivorans</name>
    <dbReference type="NCBI Taxonomy" id="2116655"/>
    <lineage>
        <taxon>Bacteria</taxon>
        <taxon>Pseudomonadati</taxon>
        <taxon>Pseudomonadota</taxon>
        <taxon>Alphaproteobacteria</taxon>
        <taxon>Rhodobacterales</taxon>
        <taxon>Paracoccaceae</taxon>
        <taxon>Paracoccus</taxon>
    </lineage>
</organism>
<proteinExistence type="predicted"/>
<keyword evidence="2" id="KW-1185">Reference proteome</keyword>
<sequence length="92" mass="10705">MTEPKLTTHTRQAHWRQRNAEKYHAHLAVQRGLNNGDLVRQACEVCGDPRTDAHHDDYSAPLRVRWLCRQHHIRLHHGGEDLFAGMNALRKP</sequence>
<accession>A0A3M0MJ84</accession>